<evidence type="ECO:0000313" key="3">
    <source>
        <dbReference type="Proteomes" id="UP000257109"/>
    </source>
</evidence>
<evidence type="ECO:0000256" key="1">
    <source>
        <dbReference type="SAM" id="MobiDB-lite"/>
    </source>
</evidence>
<accession>A0A371IGK9</accession>
<comment type="caution">
    <text evidence="2">The sequence shown here is derived from an EMBL/GenBank/DDBJ whole genome shotgun (WGS) entry which is preliminary data.</text>
</comment>
<dbReference type="OrthoDB" id="1934381at2759"/>
<name>A0A371IGK9_MUCPR</name>
<dbReference type="AlphaFoldDB" id="A0A371IGK9"/>
<gene>
    <name evidence="2" type="ORF">CR513_00831</name>
</gene>
<sequence>MPTSIYKSLNFYDLEPTGMIIQLANRRVVQLLDMEDETLGKGFTLILGQPFLMTARTKIDVHARTLSMEFSDNLVQFKIFKAMKHPTEDPTFFGIDIIDELVEEHMQLDTSNVEFLKFAGDTDVFDYLGSISDKADYDKLWECATMKNQSAQSVQKSKLHRPKSHYQRNREPKATRTVKVGSTSKPNPFWTIKSDFNVKKKVESDSSNQTRAESNSANLSWKQSKAETKLAHLVLNLNQVDQSNPRPTNDISPSPSSPAKLKPLLSHLKYAYRDDVSNPL</sequence>
<feature type="region of interest" description="Disordered" evidence="1">
    <location>
        <begin position="239"/>
        <end position="260"/>
    </location>
</feature>
<feature type="compositionally biased region" description="Basic residues" evidence="1">
    <location>
        <begin position="157"/>
        <end position="167"/>
    </location>
</feature>
<dbReference type="Proteomes" id="UP000257109">
    <property type="component" value="Unassembled WGS sequence"/>
</dbReference>
<reference evidence="2" key="1">
    <citation type="submission" date="2018-05" db="EMBL/GenBank/DDBJ databases">
        <title>Draft genome of Mucuna pruriens seed.</title>
        <authorList>
            <person name="Nnadi N.E."/>
            <person name="Vos R."/>
            <person name="Hasami M.H."/>
            <person name="Devisetty U.K."/>
            <person name="Aguiy J.C."/>
        </authorList>
    </citation>
    <scope>NUCLEOTIDE SEQUENCE [LARGE SCALE GENOMIC DNA]</scope>
    <source>
        <strain evidence="2">JCA_2017</strain>
    </source>
</reference>
<dbReference type="PANTHER" id="PTHR33067:SF9">
    <property type="entry name" value="RNA-DIRECTED DNA POLYMERASE"/>
    <property type="match status" value="1"/>
</dbReference>
<dbReference type="EMBL" id="QJKJ01000125">
    <property type="protein sequence ID" value="RDY14138.1"/>
    <property type="molecule type" value="Genomic_DNA"/>
</dbReference>
<feature type="region of interest" description="Disordered" evidence="1">
    <location>
        <begin position="203"/>
        <end position="223"/>
    </location>
</feature>
<feature type="region of interest" description="Disordered" evidence="1">
    <location>
        <begin position="151"/>
        <end position="186"/>
    </location>
</feature>
<feature type="compositionally biased region" description="Polar residues" evidence="1">
    <location>
        <begin position="205"/>
        <end position="223"/>
    </location>
</feature>
<protein>
    <submittedName>
        <fullName evidence="2">Uncharacterized protein</fullName>
    </submittedName>
</protein>
<evidence type="ECO:0000313" key="2">
    <source>
        <dbReference type="EMBL" id="RDY14138.1"/>
    </source>
</evidence>
<feature type="non-terminal residue" evidence="2">
    <location>
        <position position="1"/>
    </location>
</feature>
<proteinExistence type="predicted"/>
<keyword evidence="3" id="KW-1185">Reference proteome</keyword>
<dbReference type="PANTHER" id="PTHR33067">
    <property type="entry name" value="RNA-DIRECTED DNA POLYMERASE-RELATED"/>
    <property type="match status" value="1"/>
</dbReference>
<feature type="compositionally biased region" description="Polar residues" evidence="1">
    <location>
        <begin position="239"/>
        <end position="251"/>
    </location>
</feature>
<organism evidence="2 3">
    <name type="scientific">Mucuna pruriens</name>
    <name type="common">Velvet bean</name>
    <name type="synonym">Dolichos pruriens</name>
    <dbReference type="NCBI Taxonomy" id="157652"/>
    <lineage>
        <taxon>Eukaryota</taxon>
        <taxon>Viridiplantae</taxon>
        <taxon>Streptophyta</taxon>
        <taxon>Embryophyta</taxon>
        <taxon>Tracheophyta</taxon>
        <taxon>Spermatophyta</taxon>
        <taxon>Magnoliopsida</taxon>
        <taxon>eudicotyledons</taxon>
        <taxon>Gunneridae</taxon>
        <taxon>Pentapetalae</taxon>
        <taxon>rosids</taxon>
        <taxon>fabids</taxon>
        <taxon>Fabales</taxon>
        <taxon>Fabaceae</taxon>
        <taxon>Papilionoideae</taxon>
        <taxon>50 kb inversion clade</taxon>
        <taxon>NPAAA clade</taxon>
        <taxon>indigoferoid/millettioid clade</taxon>
        <taxon>Phaseoleae</taxon>
        <taxon>Mucuna</taxon>
    </lineage>
</organism>